<keyword evidence="8" id="KW-1185">Reference proteome</keyword>
<reference evidence="7" key="1">
    <citation type="submission" date="2022-12" db="EMBL/GenBank/DDBJ databases">
        <title>Draft genome assemblies for two species of Escallonia (Escalloniales).</title>
        <authorList>
            <person name="Chanderbali A."/>
            <person name="Dervinis C."/>
            <person name="Anghel I."/>
            <person name="Soltis D."/>
            <person name="Soltis P."/>
            <person name="Zapata F."/>
        </authorList>
    </citation>
    <scope>NUCLEOTIDE SEQUENCE</scope>
    <source>
        <strain evidence="7">UCBG92.1500</strain>
        <tissue evidence="7">Leaf</tissue>
    </source>
</reference>
<feature type="domain" description="Telomere length regulation protein conserved" evidence="5">
    <location>
        <begin position="447"/>
        <end position="558"/>
    </location>
</feature>
<organism evidence="7 8">
    <name type="scientific">Escallonia rubra</name>
    <dbReference type="NCBI Taxonomy" id="112253"/>
    <lineage>
        <taxon>Eukaryota</taxon>
        <taxon>Viridiplantae</taxon>
        <taxon>Streptophyta</taxon>
        <taxon>Embryophyta</taxon>
        <taxon>Tracheophyta</taxon>
        <taxon>Spermatophyta</taxon>
        <taxon>Magnoliopsida</taxon>
        <taxon>eudicotyledons</taxon>
        <taxon>Gunneridae</taxon>
        <taxon>Pentapetalae</taxon>
        <taxon>asterids</taxon>
        <taxon>campanulids</taxon>
        <taxon>Escalloniales</taxon>
        <taxon>Escalloniaceae</taxon>
        <taxon>Escallonia</taxon>
    </lineage>
</organism>
<dbReference type="GO" id="GO:0005829">
    <property type="term" value="C:cytosol"/>
    <property type="evidence" value="ECO:0007669"/>
    <property type="project" value="TreeGrafter"/>
</dbReference>
<comment type="similarity">
    <text evidence="2">Belongs to the TEL2 family.</text>
</comment>
<evidence type="ECO:0000313" key="7">
    <source>
        <dbReference type="EMBL" id="KAK2971352.1"/>
    </source>
</evidence>
<keyword evidence="3" id="KW-0963">Cytoplasm</keyword>
<proteinExistence type="inferred from homology"/>
<evidence type="ECO:0008006" key="9">
    <source>
        <dbReference type="Google" id="ProtNLM"/>
    </source>
</evidence>
<dbReference type="Gene3D" id="1.25.40.720">
    <property type="entry name" value="Telomere length regulation protein 2, C-terminal domain"/>
    <property type="match status" value="1"/>
</dbReference>
<evidence type="ECO:0000259" key="6">
    <source>
        <dbReference type="Pfam" id="PF25320"/>
    </source>
</evidence>
<dbReference type="AlphaFoldDB" id="A0AA88QMT3"/>
<dbReference type="EMBL" id="JAVXUO010002587">
    <property type="protein sequence ID" value="KAK2971352.1"/>
    <property type="molecule type" value="Genomic_DNA"/>
</dbReference>
<dbReference type="PANTHER" id="PTHR15830:SF10">
    <property type="entry name" value="TELOMERE LENGTH REGULATION PROTEIN TEL2 HOMOLOG"/>
    <property type="match status" value="1"/>
</dbReference>
<dbReference type="InterPro" id="IPR019337">
    <property type="entry name" value="Telomere_length_regulation_dom"/>
</dbReference>
<name>A0AA88QMT3_9ASTE</name>
<dbReference type="InterPro" id="IPR038528">
    <property type="entry name" value="TEL2_C_sf"/>
</dbReference>
<dbReference type="InterPro" id="IPR051970">
    <property type="entry name" value="TEL2_Regulation"/>
</dbReference>
<evidence type="ECO:0000256" key="2">
    <source>
        <dbReference type="ARBA" id="ARBA00006133"/>
    </source>
</evidence>
<feature type="region of interest" description="Disordered" evidence="4">
    <location>
        <begin position="404"/>
        <end position="436"/>
    </location>
</feature>
<evidence type="ECO:0000256" key="3">
    <source>
        <dbReference type="ARBA" id="ARBA00022490"/>
    </source>
</evidence>
<feature type="domain" description="TELO2 ARM repeat" evidence="6">
    <location>
        <begin position="292"/>
        <end position="335"/>
    </location>
</feature>
<dbReference type="Pfam" id="PF25320">
    <property type="entry name" value="TELO2_ARM"/>
    <property type="match status" value="2"/>
</dbReference>
<accession>A0AA88QMT3</accession>
<dbReference type="GO" id="GO:0042162">
    <property type="term" value="F:telomeric DNA binding"/>
    <property type="evidence" value="ECO:0007669"/>
    <property type="project" value="TreeGrafter"/>
</dbReference>
<dbReference type="InterPro" id="IPR057348">
    <property type="entry name" value="TELO2_ARM"/>
</dbReference>
<gene>
    <name evidence="7" type="ORF">RJ640_030318</name>
</gene>
<evidence type="ECO:0000259" key="5">
    <source>
        <dbReference type="Pfam" id="PF10193"/>
    </source>
</evidence>
<dbReference type="Proteomes" id="UP001187471">
    <property type="component" value="Unassembled WGS sequence"/>
</dbReference>
<evidence type="ECO:0000313" key="8">
    <source>
        <dbReference type="Proteomes" id="UP001187471"/>
    </source>
</evidence>
<sequence length="839" mass="93704">MERHYFVACLIPAAAIRFHVNTEITSRNVACNWLACFPISARKHVYDVFFVHGHAIEVVQTLVPFLQQSGDGKVDSSPVCSNAERFFIISYGCTVDLLLPQVIVYSSPDYLSLFFKQITIQLLTGAEEWDRSLCDGAAVSKIIDVDGPLLFVGETLARICRRGSTDVLLSEVIPRILNHVRTLLLPKTDLVVSESFESQAGFRFWLKMMEAIKDSYAVERLSEQLLHNLAAQNASDLEAYWVLWILFHRLFDHQASIRSMFLEKFIVRKVFPICCLRWILQFAVLECPPHTGRLESPSHVVRKMASSIAFVFSKIIDPNNPLRLDDNCTEDTIDWEFGLATPKKGIDCTKVDNYEAEGCTGLEPEKEFNNTAESEMGSNVEGRKKKVSEFKLIDPDEVIDPVTLNDESVSVYGDDDASESSETTSDSSLQPYDLSDDDTDLRKKFSHLVDVVGALRKSDDADGVERALDVAEDLVRASPDELRFVAGDMARTLVQVRCSDSTVEGEEDSAEEKRQKALVALIVTRPVESVDTLNKLFNSPNLDVSQRIMILDVMTDAAQELANAKVKKSKHSSRAYISTVSDVQPWFMPSSTGPSGAGSWREIPGTGMPLNWSYSYERELPARPSMIKKGKSRRWSLRSANINENELELSQNKFPQYAAVFMLPAMQGFDKKRHAFDLLGRDFIVLGKLIYMLGVCMKCAAMHPEASALAIPVIDMLSSREICNHVEAYVRRSVLFAASCLLVALHPSYVASALVEGNAELSKGLEWVRTWALHVAESDSDRECYTMAMTCIQLHAEMALQASRALESTENTFQAKTVGLNLNISKGAIKIPYSSALEF</sequence>
<feature type="domain" description="TELO2 ARM repeat" evidence="6">
    <location>
        <begin position="165"/>
        <end position="291"/>
    </location>
</feature>
<dbReference type="GO" id="GO:0051879">
    <property type="term" value="F:Hsp90 protein binding"/>
    <property type="evidence" value="ECO:0007669"/>
    <property type="project" value="TreeGrafter"/>
</dbReference>
<dbReference type="GO" id="GO:0051083">
    <property type="term" value="P:'de novo' cotranslational protein folding"/>
    <property type="evidence" value="ECO:0007669"/>
    <property type="project" value="TreeGrafter"/>
</dbReference>
<evidence type="ECO:0000256" key="1">
    <source>
        <dbReference type="ARBA" id="ARBA00004496"/>
    </source>
</evidence>
<comment type="caution">
    <text evidence="7">The sequence shown here is derived from an EMBL/GenBank/DDBJ whole genome shotgun (WGS) entry which is preliminary data.</text>
</comment>
<comment type="subcellular location">
    <subcellularLocation>
        <location evidence="1">Cytoplasm</location>
    </subcellularLocation>
</comment>
<dbReference type="Pfam" id="PF10193">
    <property type="entry name" value="Telomere_reg-2"/>
    <property type="match status" value="1"/>
</dbReference>
<dbReference type="PANTHER" id="PTHR15830">
    <property type="entry name" value="TELOMERE LENGTH REGULATION PROTEIN TEL2 FAMILY MEMBER"/>
    <property type="match status" value="1"/>
</dbReference>
<protein>
    <recommendedName>
        <fullName evidence="9">Telomere length regulation protein conserved domain-containing protein</fullName>
    </recommendedName>
</protein>
<evidence type="ECO:0000256" key="4">
    <source>
        <dbReference type="SAM" id="MobiDB-lite"/>
    </source>
</evidence>